<dbReference type="GeneID" id="54575287"/>
<evidence type="ECO:0000313" key="1">
    <source>
        <dbReference type="EMBL" id="KAF2249177.1"/>
    </source>
</evidence>
<proteinExistence type="predicted"/>
<organism evidence="1 2">
    <name type="scientific">Trematosphaeria pertusa</name>
    <dbReference type="NCBI Taxonomy" id="390896"/>
    <lineage>
        <taxon>Eukaryota</taxon>
        <taxon>Fungi</taxon>
        <taxon>Dikarya</taxon>
        <taxon>Ascomycota</taxon>
        <taxon>Pezizomycotina</taxon>
        <taxon>Dothideomycetes</taxon>
        <taxon>Pleosporomycetidae</taxon>
        <taxon>Pleosporales</taxon>
        <taxon>Massarineae</taxon>
        <taxon>Trematosphaeriaceae</taxon>
        <taxon>Trematosphaeria</taxon>
    </lineage>
</organism>
<dbReference type="RefSeq" id="XP_033684181.1">
    <property type="nucleotide sequence ID" value="XM_033821957.1"/>
</dbReference>
<accession>A0A6A6IG62</accession>
<dbReference type="Proteomes" id="UP000800094">
    <property type="component" value="Unassembled WGS sequence"/>
</dbReference>
<gene>
    <name evidence="1" type="ORF">BU26DRAFT_313484</name>
</gene>
<name>A0A6A6IG62_9PLEO</name>
<reference evidence="1" key="1">
    <citation type="journal article" date="2020" name="Stud. Mycol.">
        <title>101 Dothideomycetes genomes: a test case for predicting lifestyles and emergence of pathogens.</title>
        <authorList>
            <person name="Haridas S."/>
            <person name="Albert R."/>
            <person name="Binder M."/>
            <person name="Bloem J."/>
            <person name="Labutti K."/>
            <person name="Salamov A."/>
            <person name="Andreopoulos B."/>
            <person name="Baker S."/>
            <person name="Barry K."/>
            <person name="Bills G."/>
            <person name="Bluhm B."/>
            <person name="Cannon C."/>
            <person name="Castanera R."/>
            <person name="Culley D."/>
            <person name="Daum C."/>
            <person name="Ezra D."/>
            <person name="Gonzalez J."/>
            <person name="Henrissat B."/>
            <person name="Kuo A."/>
            <person name="Liang C."/>
            <person name="Lipzen A."/>
            <person name="Lutzoni F."/>
            <person name="Magnuson J."/>
            <person name="Mondo S."/>
            <person name="Nolan M."/>
            <person name="Ohm R."/>
            <person name="Pangilinan J."/>
            <person name="Park H.-J."/>
            <person name="Ramirez L."/>
            <person name="Alfaro M."/>
            <person name="Sun H."/>
            <person name="Tritt A."/>
            <person name="Yoshinaga Y."/>
            <person name="Zwiers L.-H."/>
            <person name="Turgeon B."/>
            <person name="Goodwin S."/>
            <person name="Spatafora J."/>
            <person name="Crous P."/>
            <person name="Grigoriev I."/>
        </authorList>
    </citation>
    <scope>NUCLEOTIDE SEQUENCE</scope>
    <source>
        <strain evidence="1">CBS 122368</strain>
    </source>
</reference>
<evidence type="ECO:0000313" key="2">
    <source>
        <dbReference type="Proteomes" id="UP000800094"/>
    </source>
</evidence>
<dbReference type="AlphaFoldDB" id="A0A6A6IG62"/>
<protein>
    <submittedName>
        <fullName evidence="1">Uncharacterized protein</fullName>
    </submittedName>
</protein>
<dbReference type="EMBL" id="ML987195">
    <property type="protein sequence ID" value="KAF2249177.1"/>
    <property type="molecule type" value="Genomic_DNA"/>
</dbReference>
<keyword evidence="2" id="KW-1185">Reference proteome</keyword>
<sequence>MIEFIFEVASTDPELSTLTSRRGDLLLVQKAAALIREKYPNQARLLDDLCLTSVLYTAPTPPSWDNLERHRSTHFGPHSNERGFWYCCQCGDGPYILKLYSGCIGFGCPDHQRCASCPVEEDPMR</sequence>